<dbReference type="RefSeq" id="XP_012656287.1">
    <property type="nucleotide sequence ID" value="XM_012800833.1"/>
</dbReference>
<evidence type="ECO:0000313" key="2">
    <source>
        <dbReference type="Proteomes" id="UP000009168"/>
    </source>
</evidence>
<reference evidence="2" key="1">
    <citation type="journal article" date="2006" name="PLoS Biol.">
        <title>Macronuclear genome sequence of the ciliate Tetrahymena thermophila, a model eukaryote.</title>
        <authorList>
            <person name="Eisen J.A."/>
            <person name="Coyne R.S."/>
            <person name="Wu M."/>
            <person name="Wu D."/>
            <person name="Thiagarajan M."/>
            <person name="Wortman J.R."/>
            <person name="Badger J.H."/>
            <person name="Ren Q."/>
            <person name="Amedeo P."/>
            <person name="Jones K.M."/>
            <person name="Tallon L.J."/>
            <person name="Delcher A.L."/>
            <person name="Salzberg S.L."/>
            <person name="Silva J.C."/>
            <person name="Haas B.J."/>
            <person name="Majoros W.H."/>
            <person name="Farzad M."/>
            <person name="Carlton J.M."/>
            <person name="Smith R.K. Jr."/>
            <person name="Garg J."/>
            <person name="Pearlman R.E."/>
            <person name="Karrer K.M."/>
            <person name="Sun L."/>
            <person name="Manning G."/>
            <person name="Elde N.C."/>
            <person name="Turkewitz A.P."/>
            <person name="Asai D.J."/>
            <person name="Wilkes D.E."/>
            <person name="Wang Y."/>
            <person name="Cai H."/>
            <person name="Collins K."/>
            <person name="Stewart B.A."/>
            <person name="Lee S.R."/>
            <person name="Wilamowska K."/>
            <person name="Weinberg Z."/>
            <person name="Ruzzo W.L."/>
            <person name="Wloga D."/>
            <person name="Gaertig J."/>
            <person name="Frankel J."/>
            <person name="Tsao C.-C."/>
            <person name="Gorovsky M.A."/>
            <person name="Keeling P.J."/>
            <person name="Waller R.F."/>
            <person name="Patron N.J."/>
            <person name="Cherry J.M."/>
            <person name="Stover N.A."/>
            <person name="Krieger C.J."/>
            <person name="del Toro C."/>
            <person name="Ryder H.F."/>
            <person name="Williamson S.C."/>
            <person name="Barbeau R.A."/>
            <person name="Hamilton E.P."/>
            <person name="Orias E."/>
        </authorList>
    </citation>
    <scope>NUCLEOTIDE SEQUENCE [LARGE SCALE GENOMIC DNA]</scope>
    <source>
        <strain evidence="2">SB210</strain>
    </source>
</reference>
<dbReference type="KEGG" id="tet:TTHERM_000903859"/>
<name>W7XE92_TETTS</name>
<sequence length="193" mass="22502">MKQEELYINNERKLINQQIINPDITKDYRIQLLDTSLYQNIVFIAFKPKTITIDKNSPKISSQIALFNLTLNSQEFSYKIHVKVIIQTGSKLQNMIYANIKTQYESVITANNVSIYPVIFSRTKKIQDNLIDKTSINHPLRQLNNIKKNDSYYLDIYSFQSFQETSLISQILANSYPVLREKNDITLTTRSVI</sequence>
<protein>
    <submittedName>
        <fullName evidence="1">Uncharacterized protein</fullName>
    </submittedName>
</protein>
<dbReference type="InParanoid" id="W7XE92"/>
<dbReference type="EMBL" id="GG662258">
    <property type="protein sequence ID" value="EWS71189.1"/>
    <property type="molecule type" value="Genomic_DNA"/>
</dbReference>
<dbReference type="AlphaFoldDB" id="W7XE92"/>
<gene>
    <name evidence="1" type="ORF">TTHERM_000903859</name>
</gene>
<accession>W7XE92</accession>
<dbReference type="Proteomes" id="UP000009168">
    <property type="component" value="Unassembled WGS sequence"/>
</dbReference>
<dbReference type="GeneID" id="24441068"/>
<organism evidence="1 2">
    <name type="scientific">Tetrahymena thermophila (strain SB210)</name>
    <dbReference type="NCBI Taxonomy" id="312017"/>
    <lineage>
        <taxon>Eukaryota</taxon>
        <taxon>Sar</taxon>
        <taxon>Alveolata</taxon>
        <taxon>Ciliophora</taxon>
        <taxon>Intramacronucleata</taxon>
        <taxon>Oligohymenophorea</taxon>
        <taxon>Hymenostomatida</taxon>
        <taxon>Tetrahymenina</taxon>
        <taxon>Tetrahymenidae</taxon>
        <taxon>Tetrahymena</taxon>
    </lineage>
</organism>
<proteinExistence type="predicted"/>
<keyword evidence="2" id="KW-1185">Reference proteome</keyword>
<evidence type="ECO:0000313" key="1">
    <source>
        <dbReference type="EMBL" id="EWS71189.1"/>
    </source>
</evidence>